<name>A0ABR7SEF1_9ACTN</name>
<evidence type="ECO:0000313" key="1">
    <source>
        <dbReference type="EMBL" id="MBC9713871.1"/>
    </source>
</evidence>
<organism evidence="1 2">
    <name type="scientific">Streptomyces polyasparticus</name>
    <dbReference type="NCBI Taxonomy" id="2767826"/>
    <lineage>
        <taxon>Bacteria</taxon>
        <taxon>Bacillati</taxon>
        <taxon>Actinomycetota</taxon>
        <taxon>Actinomycetes</taxon>
        <taxon>Kitasatosporales</taxon>
        <taxon>Streptomycetaceae</taxon>
        <taxon>Streptomyces</taxon>
    </lineage>
</organism>
<gene>
    <name evidence="1" type="ORF">H9Y04_14970</name>
</gene>
<reference evidence="1 2" key="1">
    <citation type="submission" date="2020-08" db="EMBL/GenBank/DDBJ databases">
        <title>Genemic of Streptomyces polyaspartic.</title>
        <authorList>
            <person name="Liu W."/>
        </authorList>
    </citation>
    <scope>NUCLEOTIDE SEQUENCE [LARGE SCALE GENOMIC DNA]</scope>
    <source>
        <strain evidence="1 2">TRM66268-LWL</strain>
    </source>
</reference>
<evidence type="ECO:0000313" key="2">
    <source>
        <dbReference type="Proteomes" id="UP000642284"/>
    </source>
</evidence>
<sequence length="120" mass="12628">MQVVLRVLPLPGGDLEDLARDTGFLSAELADMPDVLVRPLPDGAVPEDAMGLGSVVGWLLVDLPASGALTALLTLVHDWAGRVHRTVDIEVNGHTLKATGLTAKQLDAVIHGYFARLDAG</sequence>
<proteinExistence type="predicted"/>
<accession>A0ABR7SEF1</accession>
<dbReference type="EMBL" id="JACTVJ010000006">
    <property type="protein sequence ID" value="MBC9713871.1"/>
    <property type="molecule type" value="Genomic_DNA"/>
</dbReference>
<keyword evidence="2" id="KW-1185">Reference proteome</keyword>
<comment type="caution">
    <text evidence="1">The sequence shown here is derived from an EMBL/GenBank/DDBJ whole genome shotgun (WGS) entry which is preliminary data.</text>
</comment>
<protein>
    <submittedName>
        <fullName evidence="1">Uncharacterized protein</fullName>
    </submittedName>
</protein>
<dbReference type="RefSeq" id="WP_187814305.1">
    <property type="nucleotide sequence ID" value="NZ_JACTVJ010000006.1"/>
</dbReference>
<dbReference type="Proteomes" id="UP000642284">
    <property type="component" value="Unassembled WGS sequence"/>
</dbReference>